<dbReference type="CDD" id="cd06174">
    <property type="entry name" value="MFS"/>
    <property type="match status" value="1"/>
</dbReference>
<evidence type="ECO:0000256" key="1">
    <source>
        <dbReference type="ARBA" id="ARBA00004127"/>
    </source>
</evidence>
<dbReference type="GO" id="GO:0007040">
    <property type="term" value="P:lysosome organization"/>
    <property type="evidence" value="ECO:0007669"/>
    <property type="project" value="TreeGrafter"/>
</dbReference>
<keyword evidence="7 10" id="KW-1133">Transmembrane helix</keyword>
<reference evidence="12" key="1">
    <citation type="submission" date="2023-08" db="EMBL/GenBank/DDBJ databases">
        <title>Chromosome-level Genome Assembly of mud carp (Cirrhinus molitorella).</title>
        <authorList>
            <person name="Liu H."/>
        </authorList>
    </citation>
    <scope>NUCLEOTIDE SEQUENCE</scope>
    <source>
        <strain evidence="12">Prfri</strain>
        <tissue evidence="12">Muscle</tissue>
    </source>
</reference>
<dbReference type="InterPro" id="IPR003492">
    <property type="entry name" value="Battenin_disease_Cln3"/>
</dbReference>
<dbReference type="InterPro" id="IPR000836">
    <property type="entry name" value="PRTase_dom"/>
</dbReference>
<protein>
    <recommendedName>
        <fullName evidence="11">Ribose-phosphate pyrophosphokinase N-terminal domain-containing protein</fullName>
    </recommendedName>
</protein>
<feature type="transmembrane region" description="Helical" evidence="10">
    <location>
        <begin position="353"/>
        <end position="375"/>
    </location>
</feature>
<evidence type="ECO:0000256" key="3">
    <source>
        <dbReference type="ARBA" id="ARBA00007467"/>
    </source>
</evidence>
<evidence type="ECO:0000256" key="10">
    <source>
        <dbReference type="SAM" id="Phobius"/>
    </source>
</evidence>
<dbReference type="SUPFAM" id="SSF103473">
    <property type="entry name" value="MFS general substrate transporter"/>
    <property type="match status" value="1"/>
</dbReference>
<organism evidence="12 13">
    <name type="scientific">Cirrhinus molitorella</name>
    <name type="common">mud carp</name>
    <dbReference type="NCBI Taxonomy" id="172907"/>
    <lineage>
        <taxon>Eukaryota</taxon>
        <taxon>Metazoa</taxon>
        <taxon>Chordata</taxon>
        <taxon>Craniata</taxon>
        <taxon>Vertebrata</taxon>
        <taxon>Euteleostomi</taxon>
        <taxon>Actinopterygii</taxon>
        <taxon>Neopterygii</taxon>
        <taxon>Teleostei</taxon>
        <taxon>Ostariophysi</taxon>
        <taxon>Cypriniformes</taxon>
        <taxon>Cyprinidae</taxon>
        <taxon>Labeoninae</taxon>
        <taxon>Labeonini</taxon>
        <taxon>Cirrhinus</taxon>
    </lineage>
</organism>
<comment type="caution">
    <text evidence="12">The sequence shown here is derived from an EMBL/GenBank/DDBJ whole genome shotgun (WGS) entry which is preliminary data.</text>
</comment>
<dbReference type="PANTHER" id="PTHR10981:SF0">
    <property type="entry name" value="BATTENIN"/>
    <property type="match status" value="1"/>
</dbReference>
<feature type="transmembrane region" description="Helical" evidence="10">
    <location>
        <begin position="26"/>
        <end position="46"/>
    </location>
</feature>
<feature type="transmembrane region" description="Helical" evidence="10">
    <location>
        <begin position="415"/>
        <end position="436"/>
    </location>
</feature>
<feature type="region of interest" description="Disordered" evidence="9">
    <location>
        <begin position="235"/>
        <end position="272"/>
    </location>
</feature>
<evidence type="ECO:0000256" key="8">
    <source>
        <dbReference type="ARBA" id="ARBA00023136"/>
    </source>
</evidence>
<accession>A0AA88QG55</accession>
<name>A0AA88QG55_9TELE</name>
<evidence type="ECO:0000256" key="7">
    <source>
        <dbReference type="ARBA" id="ARBA00022989"/>
    </source>
</evidence>
<dbReference type="Gene3D" id="3.40.50.2020">
    <property type="match status" value="2"/>
</dbReference>
<dbReference type="SUPFAM" id="SSF53271">
    <property type="entry name" value="PRTase-like"/>
    <property type="match status" value="2"/>
</dbReference>
<dbReference type="PANTHER" id="PTHR10981">
    <property type="entry name" value="BATTENIN"/>
    <property type="match status" value="1"/>
</dbReference>
<evidence type="ECO:0000259" key="11">
    <source>
        <dbReference type="Pfam" id="PF13793"/>
    </source>
</evidence>
<dbReference type="CDD" id="cd06223">
    <property type="entry name" value="PRTases_typeI"/>
    <property type="match status" value="1"/>
</dbReference>
<dbReference type="GO" id="GO:0005764">
    <property type="term" value="C:lysosome"/>
    <property type="evidence" value="ECO:0007669"/>
    <property type="project" value="TreeGrafter"/>
</dbReference>
<feature type="transmembrane region" description="Helical" evidence="10">
    <location>
        <begin position="86"/>
        <end position="106"/>
    </location>
</feature>
<dbReference type="GO" id="GO:0009165">
    <property type="term" value="P:nucleotide biosynthetic process"/>
    <property type="evidence" value="ECO:0007669"/>
    <property type="project" value="UniProtKB-KW"/>
</dbReference>
<comment type="similarity">
    <text evidence="2">Belongs to the ribose-phosphate pyrophosphokinase family.</text>
</comment>
<feature type="domain" description="Ribose-phosphate pyrophosphokinase N-terminal" evidence="11">
    <location>
        <begin position="474"/>
        <end position="591"/>
    </location>
</feature>
<keyword evidence="13" id="KW-1185">Reference proteome</keyword>
<dbReference type="InterPro" id="IPR029099">
    <property type="entry name" value="Pribosyltran_N"/>
</dbReference>
<feature type="transmembrane region" description="Helical" evidence="10">
    <location>
        <begin position="204"/>
        <end position="224"/>
    </location>
</feature>
<dbReference type="AlphaFoldDB" id="A0AA88QG55"/>
<dbReference type="GO" id="GO:0016020">
    <property type="term" value="C:membrane"/>
    <property type="evidence" value="ECO:0007669"/>
    <property type="project" value="InterPro"/>
</dbReference>
<dbReference type="Gene3D" id="1.20.1250.20">
    <property type="entry name" value="MFS general substrate transporter like domains"/>
    <property type="match status" value="1"/>
</dbReference>
<dbReference type="SMART" id="SM01400">
    <property type="entry name" value="Pribosyltran_N"/>
    <property type="match status" value="1"/>
</dbReference>
<feature type="compositionally biased region" description="Low complexity" evidence="9">
    <location>
        <begin position="59"/>
        <end position="74"/>
    </location>
</feature>
<feature type="transmembrane region" description="Helical" evidence="10">
    <location>
        <begin position="115"/>
        <end position="133"/>
    </location>
</feature>
<keyword evidence="4" id="KW-0813">Transport</keyword>
<dbReference type="InterPro" id="IPR036259">
    <property type="entry name" value="MFS_trans_sf"/>
</dbReference>
<feature type="compositionally biased region" description="Acidic residues" evidence="9">
    <location>
        <begin position="254"/>
        <end position="270"/>
    </location>
</feature>
<sequence>MDRALNSDPVNTADTEGRQRRWRNWIGFWLLGLCNNFAYVVMLSAAHDILQKQESQNSTTPTPGPNGTNIEIRNSNNNSRYDCNPVSTAAVLLADILPTLIIKFTAPFYIHKVPYGFRVLVCFITAVVSFLMVSFSSTIFMSIFGVIFASVSSGLGELSFLALSVFFRRDVLSGWGSGTGAAGVAGALLYSAFTQAGLTPQVTLWIMLVVPVILAVSYFFLLVFPSSFPQWRRHEDNHSPSTVVNSQERRPLIEEEADTDENSETQEEQEDKNIRPLTFTDQICIIKALLKFIVPLGVVYFAEYFINQGLMELLYFADSRLSHAEQYRWYQTLYQIGVFVSRTSLVCFKIRKIFLMSLLQCLNAVLLGFAVYYQFLPNPWVVFIIVLYEGLLGGAAYVNTFFFIREETAKHEREFAMAAASVGDSLGIALSAAAAFPIKLEGLSSAWVPREPLPESLEVDTKPQDMSSAKGGLVIFTANSNPSSRELGRRIAERLSVELGKVQVYQEANRETRVRIEESVRGKDVFIIQTISKDVNTTIMELLIMVYACRTSCARNIIGVIPYFPYSKQCKMRKRGSIVSKLLASMMCKAGLTHLITMDLHQKEIQGFFNIPVDNLRASPFLLQYIQEEIPDYRNAVIVAKSPASAKRAQSFAERLRLGIAVIHGEAQDAESDLVDGRHSPPTVKNVGAIHPSLEIPFIIPKEKPPITVVGDVGGRIAIIVDDIIDDVDSFLAAAETLKERGAYKIFVMATHGILSSDAPRLIEESAIDEVVVTNTIPHEIQKLQCPKIKTVDISMILSEAIRRIHNGESMSYLFRNIGMDD</sequence>
<dbReference type="GO" id="GO:0000287">
    <property type="term" value="F:magnesium ion binding"/>
    <property type="evidence" value="ECO:0007669"/>
    <property type="project" value="InterPro"/>
</dbReference>
<dbReference type="Pfam" id="PF02487">
    <property type="entry name" value="CLN3"/>
    <property type="match status" value="1"/>
</dbReference>
<dbReference type="NCBIfam" id="TIGR01251">
    <property type="entry name" value="ribP_PPkin"/>
    <property type="match status" value="1"/>
</dbReference>
<dbReference type="GO" id="GO:0012505">
    <property type="term" value="C:endomembrane system"/>
    <property type="evidence" value="ECO:0007669"/>
    <property type="project" value="UniProtKB-SubCell"/>
</dbReference>
<keyword evidence="8 10" id="KW-0472">Membrane</keyword>
<dbReference type="Proteomes" id="UP001187343">
    <property type="component" value="Unassembled WGS sequence"/>
</dbReference>
<dbReference type="Pfam" id="PF14572">
    <property type="entry name" value="Pribosyl_synth"/>
    <property type="match status" value="1"/>
</dbReference>
<evidence type="ECO:0000256" key="6">
    <source>
        <dbReference type="ARBA" id="ARBA00022727"/>
    </source>
</evidence>
<feature type="transmembrane region" description="Helical" evidence="10">
    <location>
        <begin position="139"/>
        <end position="167"/>
    </location>
</feature>
<keyword evidence="6" id="KW-0545">Nucleotide biosynthesis</keyword>
<feature type="region of interest" description="Disordered" evidence="9">
    <location>
        <begin position="54"/>
        <end position="74"/>
    </location>
</feature>
<dbReference type="Pfam" id="PF13793">
    <property type="entry name" value="Pribosyltran_N"/>
    <property type="match status" value="1"/>
</dbReference>
<evidence type="ECO:0000313" key="12">
    <source>
        <dbReference type="EMBL" id="KAK2916548.1"/>
    </source>
</evidence>
<dbReference type="GO" id="GO:0051453">
    <property type="term" value="P:regulation of intracellular pH"/>
    <property type="evidence" value="ECO:0007669"/>
    <property type="project" value="TreeGrafter"/>
</dbReference>
<dbReference type="FunFam" id="3.40.50.2020:FF:000018">
    <property type="entry name" value="Phosphoribosyl pyrophosphate synthase-associated protein 2"/>
    <property type="match status" value="1"/>
</dbReference>
<feature type="transmembrane region" description="Helical" evidence="10">
    <location>
        <begin position="179"/>
        <end position="198"/>
    </location>
</feature>
<comment type="similarity">
    <text evidence="3">Belongs to the battenin family.</text>
</comment>
<gene>
    <name evidence="12" type="ORF">Q8A67_000922</name>
</gene>
<evidence type="ECO:0000256" key="5">
    <source>
        <dbReference type="ARBA" id="ARBA00022692"/>
    </source>
</evidence>
<evidence type="ECO:0000313" key="13">
    <source>
        <dbReference type="Proteomes" id="UP001187343"/>
    </source>
</evidence>
<evidence type="ECO:0000256" key="9">
    <source>
        <dbReference type="SAM" id="MobiDB-lite"/>
    </source>
</evidence>
<evidence type="ECO:0000256" key="4">
    <source>
        <dbReference type="ARBA" id="ARBA00022448"/>
    </source>
</evidence>
<dbReference type="FunFam" id="3.40.50.2020:FF:000012">
    <property type="entry name" value="Phosphoribosyl pyrophosphate synthase-associated protein 2 isoform 1"/>
    <property type="match status" value="1"/>
</dbReference>
<dbReference type="InterPro" id="IPR029057">
    <property type="entry name" value="PRTase-like"/>
</dbReference>
<dbReference type="PRINTS" id="PR01315">
    <property type="entry name" value="BATTENIN"/>
</dbReference>
<evidence type="ECO:0000256" key="2">
    <source>
        <dbReference type="ARBA" id="ARBA00006478"/>
    </source>
</evidence>
<feature type="transmembrane region" description="Helical" evidence="10">
    <location>
        <begin position="381"/>
        <end position="403"/>
    </location>
</feature>
<dbReference type="EMBL" id="JAUYZG010000001">
    <property type="protein sequence ID" value="KAK2916548.1"/>
    <property type="molecule type" value="Genomic_DNA"/>
</dbReference>
<comment type="subcellular location">
    <subcellularLocation>
        <location evidence="1">Endomembrane system</location>
        <topology evidence="1">Multi-pass membrane protein</topology>
    </subcellularLocation>
</comment>
<dbReference type="InterPro" id="IPR005946">
    <property type="entry name" value="Rib-P_diPkinase"/>
</dbReference>
<keyword evidence="5 10" id="KW-0812">Transmembrane</keyword>
<proteinExistence type="inferred from homology"/>